<gene>
    <name evidence="1" type="ORF">niasHT_001646</name>
</gene>
<dbReference type="EMBL" id="JBICBT010000157">
    <property type="protein sequence ID" value="KAL3122106.1"/>
    <property type="molecule type" value="Genomic_DNA"/>
</dbReference>
<comment type="caution">
    <text evidence="1">The sequence shown here is derived from an EMBL/GenBank/DDBJ whole genome shotgun (WGS) entry which is preliminary data.</text>
</comment>
<accession>A0ABD2M3T7</accession>
<reference evidence="1 2" key="1">
    <citation type="submission" date="2024-10" db="EMBL/GenBank/DDBJ databases">
        <authorList>
            <person name="Kim D."/>
        </authorList>
    </citation>
    <scope>NUCLEOTIDE SEQUENCE [LARGE SCALE GENOMIC DNA]</scope>
    <source>
        <strain evidence="1">BH-2024</strain>
    </source>
</reference>
<proteinExistence type="predicted"/>
<sequence>MGAKKAAIRFIESFISRPRLFSRTIGSPNSRKFSLSIYHSKNLHSYHSSASLPSTLSHFSPSDTSASANDEDLFDYSRFRSPILSPSECRFLRSVGDLFPAIGPYGIFRGHQQQKCSENYAGSFPTFLDCLLGKLNCVQFPNSGSQNWGIHIQKNFFLWMVLTRDGCERGTIVTQLDIDDGAEGGKCGQIGASPTFAGCAVIFCE</sequence>
<organism evidence="1 2">
    <name type="scientific">Heterodera trifolii</name>
    <dbReference type="NCBI Taxonomy" id="157864"/>
    <lineage>
        <taxon>Eukaryota</taxon>
        <taxon>Metazoa</taxon>
        <taxon>Ecdysozoa</taxon>
        <taxon>Nematoda</taxon>
        <taxon>Chromadorea</taxon>
        <taxon>Rhabditida</taxon>
        <taxon>Tylenchina</taxon>
        <taxon>Tylenchomorpha</taxon>
        <taxon>Tylenchoidea</taxon>
        <taxon>Heteroderidae</taxon>
        <taxon>Heteroderinae</taxon>
        <taxon>Heterodera</taxon>
    </lineage>
</organism>
<evidence type="ECO:0000313" key="1">
    <source>
        <dbReference type="EMBL" id="KAL3122106.1"/>
    </source>
</evidence>
<name>A0ABD2M3T7_9BILA</name>
<protein>
    <submittedName>
        <fullName evidence="1">Uncharacterized protein</fullName>
    </submittedName>
</protein>
<dbReference type="AlphaFoldDB" id="A0ABD2M3T7"/>
<evidence type="ECO:0000313" key="2">
    <source>
        <dbReference type="Proteomes" id="UP001620626"/>
    </source>
</evidence>
<dbReference type="Proteomes" id="UP001620626">
    <property type="component" value="Unassembled WGS sequence"/>
</dbReference>
<keyword evidence="2" id="KW-1185">Reference proteome</keyword>